<reference evidence="3 4" key="1">
    <citation type="submission" date="2018-08" db="EMBL/GenBank/DDBJ databases">
        <title>Actinomadura jelena sp. nov., a novel Actinomycete isolated from soil in Chad.</title>
        <authorList>
            <person name="Shi L."/>
        </authorList>
    </citation>
    <scope>NUCLEOTIDE SEQUENCE [LARGE SCALE GENOMIC DNA]</scope>
    <source>
        <strain evidence="3 4">NEAU-G17</strain>
    </source>
</reference>
<feature type="compositionally biased region" description="Basic and acidic residues" evidence="1">
    <location>
        <begin position="1"/>
        <end position="13"/>
    </location>
</feature>
<dbReference type="Proteomes" id="UP000261811">
    <property type="component" value="Unassembled WGS sequence"/>
</dbReference>
<sequence>MTVIRDAEARRTETPNGVMTSLATPTQGGTGRLAVWRVDAVPGVTGPLHVFDQESVWTFLSGAVSFAVGDDKVDLAAGDTIVIPADVTRRMFVSPDGFQAVVAAPAGTLVHTPEPVVTEGCDIAPAVGEKIVPPWAR</sequence>
<keyword evidence="4" id="KW-1185">Reference proteome</keyword>
<feature type="domain" description="Cupin type-2" evidence="2">
    <location>
        <begin position="38"/>
        <end position="91"/>
    </location>
</feature>
<name>A0A372JKZ2_9ACTN</name>
<evidence type="ECO:0000313" key="3">
    <source>
        <dbReference type="EMBL" id="RFU40514.1"/>
    </source>
</evidence>
<dbReference type="Gene3D" id="2.60.120.10">
    <property type="entry name" value="Jelly Rolls"/>
    <property type="match status" value="1"/>
</dbReference>
<dbReference type="InterPro" id="IPR014710">
    <property type="entry name" value="RmlC-like_jellyroll"/>
</dbReference>
<feature type="compositionally biased region" description="Polar residues" evidence="1">
    <location>
        <begin position="14"/>
        <end position="25"/>
    </location>
</feature>
<evidence type="ECO:0000313" key="4">
    <source>
        <dbReference type="Proteomes" id="UP000261811"/>
    </source>
</evidence>
<dbReference type="InterPro" id="IPR011051">
    <property type="entry name" value="RmlC_Cupin_sf"/>
</dbReference>
<dbReference type="SUPFAM" id="SSF51182">
    <property type="entry name" value="RmlC-like cupins"/>
    <property type="match status" value="1"/>
</dbReference>
<evidence type="ECO:0000259" key="2">
    <source>
        <dbReference type="Pfam" id="PF07883"/>
    </source>
</evidence>
<feature type="region of interest" description="Disordered" evidence="1">
    <location>
        <begin position="1"/>
        <end position="25"/>
    </location>
</feature>
<dbReference type="Pfam" id="PF07883">
    <property type="entry name" value="Cupin_2"/>
    <property type="match status" value="1"/>
</dbReference>
<organism evidence="3 4">
    <name type="scientific">Actinomadura logoneensis</name>
    <dbReference type="NCBI Taxonomy" id="2293572"/>
    <lineage>
        <taxon>Bacteria</taxon>
        <taxon>Bacillati</taxon>
        <taxon>Actinomycetota</taxon>
        <taxon>Actinomycetes</taxon>
        <taxon>Streptosporangiales</taxon>
        <taxon>Thermomonosporaceae</taxon>
        <taxon>Actinomadura</taxon>
    </lineage>
</organism>
<dbReference type="EMBL" id="QURH01000282">
    <property type="protein sequence ID" value="RFU40514.1"/>
    <property type="molecule type" value="Genomic_DNA"/>
</dbReference>
<accession>A0A372JKZ2</accession>
<comment type="caution">
    <text evidence="3">The sequence shown here is derived from an EMBL/GenBank/DDBJ whole genome shotgun (WGS) entry which is preliminary data.</text>
</comment>
<dbReference type="InterPro" id="IPR013096">
    <property type="entry name" value="Cupin_2"/>
</dbReference>
<protein>
    <submittedName>
        <fullName evidence="3">Cupin domain-containing protein</fullName>
    </submittedName>
</protein>
<proteinExistence type="predicted"/>
<dbReference type="RefSeq" id="WP_117358392.1">
    <property type="nucleotide sequence ID" value="NZ_QURH01000282.1"/>
</dbReference>
<gene>
    <name evidence="3" type="ORF">DZF91_16750</name>
</gene>
<dbReference type="OrthoDB" id="5145129at2"/>
<evidence type="ECO:0000256" key="1">
    <source>
        <dbReference type="SAM" id="MobiDB-lite"/>
    </source>
</evidence>
<dbReference type="AlphaFoldDB" id="A0A372JKZ2"/>